<protein>
    <recommendedName>
        <fullName evidence="3">Lipoprotein</fullName>
    </recommendedName>
</protein>
<keyword evidence="2" id="KW-1185">Reference proteome</keyword>
<reference evidence="1 2" key="1">
    <citation type="submission" date="2019-07" db="EMBL/GenBank/DDBJ databases">
        <title>Whole genome shotgun sequence of Pseudoalteromonas atlantica NBRC 103033.</title>
        <authorList>
            <person name="Hosoyama A."/>
            <person name="Uohara A."/>
            <person name="Ohji S."/>
            <person name="Ichikawa N."/>
        </authorList>
    </citation>
    <scope>NUCLEOTIDE SEQUENCE [LARGE SCALE GENOMIC DNA]</scope>
    <source>
        <strain evidence="1 2">NBRC 103033</strain>
    </source>
</reference>
<evidence type="ECO:0000313" key="1">
    <source>
        <dbReference type="EMBL" id="GEK77763.1"/>
    </source>
</evidence>
<comment type="caution">
    <text evidence="1">The sequence shown here is derived from an EMBL/GenBank/DDBJ whole genome shotgun (WGS) entry which is preliminary data.</text>
</comment>
<evidence type="ECO:0000313" key="2">
    <source>
        <dbReference type="Proteomes" id="UP000321189"/>
    </source>
</evidence>
<dbReference type="Proteomes" id="UP000321189">
    <property type="component" value="Unassembled WGS sequence"/>
</dbReference>
<sequence>MMKTPYIKALLLLTFGLYLVGCSNTTFYHKYMVRGQVVESSDNRTLICIGAKHGAEVGQKYSVIRFHERIVLSEGEDPYTIEKVGTVQITKIVNDHFATVKLVSGDIAAKDMVELEN</sequence>
<dbReference type="EMBL" id="BJUT01000044">
    <property type="protein sequence ID" value="GEK77763.1"/>
    <property type="molecule type" value="Genomic_DNA"/>
</dbReference>
<proteinExistence type="predicted"/>
<evidence type="ECO:0008006" key="3">
    <source>
        <dbReference type="Google" id="ProtNLM"/>
    </source>
</evidence>
<organism evidence="1 2">
    <name type="scientific">Pseudoalteromonas atlantica</name>
    <name type="common">Alteromonas atlantica</name>
    <dbReference type="NCBI Taxonomy" id="288"/>
    <lineage>
        <taxon>Bacteria</taxon>
        <taxon>Pseudomonadati</taxon>
        <taxon>Pseudomonadota</taxon>
        <taxon>Gammaproteobacteria</taxon>
        <taxon>Alteromonadales</taxon>
        <taxon>Pseudoalteromonadaceae</taxon>
        <taxon>Pseudoalteromonas</taxon>
    </lineage>
</organism>
<name>A0ABQ0UH27_PSEAF</name>
<accession>A0ABQ0UH27</accession>
<gene>
    <name evidence="1" type="ORF">PAT01_30670</name>
</gene>